<proteinExistence type="predicted"/>
<evidence type="ECO:0000313" key="2">
    <source>
        <dbReference type="Proteomes" id="UP001058074"/>
    </source>
</evidence>
<comment type="caution">
    <text evidence="1">The sequence shown here is derived from an EMBL/GenBank/DDBJ whole genome shotgun (WGS) entry which is preliminary data.</text>
</comment>
<reference evidence="1" key="1">
    <citation type="journal article" date="2025" name="Int. J. Syst. Evol. Microbiol.">
        <title>Inconstantimicrobium mannanitabidum sp. nov., a novel member of the family Clostridiaceae isolated from anoxic soil under the treatment of reductive soil disinfestation.</title>
        <authorList>
            <person name="Ueki A."/>
            <person name="Tonouchi A."/>
            <person name="Honma S."/>
            <person name="Kaku N."/>
            <person name="Ueki K."/>
        </authorList>
    </citation>
    <scope>NUCLEOTIDE SEQUENCE</scope>
    <source>
        <strain evidence="1">TW13</strain>
    </source>
</reference>
<name>A0ACB5R770_9CLOT</name>
<keyword evidence="2" id="KW-1185">Reference proteome</keyword>
<evidence type="ECO:0000313" key="1">
    <source>
        <dbReference type="EMBL" id="GKX65040.1"/>
    </source>
</evidence>
<dbReference type="Proteomes" id="UP001058074">
    <property type="component" value="Unassembled WGS sequence"/>
</dbReference>
<dbReference type="EMBL" id="BROD01000001">
    <property type="protein sequence ID" value="GKX65040.1"/>
    <property type="molecule type" value="Genomic_DNA"/>
</dbReference>
<gene>
    <name evidence="1" type="ORF">rsdtw13_02980</name>
</gene>
<accession>A0ACB5R770</accession>
<sequence length="57" mass="6690">MRELHFSRLIVKINLLFFLTNLSIFADIKNNVQKIVKIICIYVLKDGDKIEKNCILP</sequence>
<protein>
    <submittedName>
        <fullName evidence="1">Uncharacterized protein</fullName>
    </submittedName>
</protein>
<organism evidence="1 2">
    <name type="scientific">Inconstantimicrobium mannanitabidum</name>
    <dbReference type="NCBI Taxonomy" id="1604901"/>
    <lineage>
        <taxon>Bacteria</taxon>
        <taxon>Bacillati</taxon>
        <taxon>Bacillota</taxon>
        <taxon>Clostridia</taxon>
        <taxon>Eubacteriales</taxon>
        <taxon>Clostridiaceae</taxon>
        <taxon>Inconstantimicrobium</taxon>
    </lineage>
</organism>